<evidence type="ECO:0000313" key="2">
    <source>
        <dbReference type="Proteomes" id="UP000735302"/>
    </source>
</evidence>
<comment type="caution">
    <text evidence="1">The sequence shown here is derived from an EMBL/GenBank/DDBJ whole genome shotgun (WGS) entry which is preliminary data.</text>
</comment>
<keyword evidence="2" id="KW-1185">Reference proteome</keyword>
<name>A0AAV4C802_9GAST</name>
<reference evidence="1 2" key="1">
    <citation type="journal article" date="2021" name="Elife">
        <title>Chloroplast acquisition without the gene transfer in kleptoplastic sea slugs, Plakobranchus ocellatus.</title>
        <authorList>
            <person name="Maeda T."/>
            <person name="Takahashi S."/>
            <person name="Yoshida T."/>
            <person name="Shimamura S."/>
            <person name="Takaki Y."/>
            <person name="Nagai Y."/>
            <person name="Toyoda A."/>
            <person name="Suzuki Y."/>
            <person name="Arimoto A."/>
            <person name="Ishii H."/>
            <person name="Satoh N."/>
            <person name="Nishiyama T."/>
            <person name="Hasebe M."/>
            <person name="Maruyama T."/>
            <person name="Minagawa J."/>
            <person name="Obokata J."/>
            <person name="Shigenobu S."/>
        </authorList>
    </citation>
    <scope>NUCLEOTIDE SEQUENCE [LARGE SCALE GENOMIC DNA]</scope>
</reference>
<sequence>MSTSQRPFNTRPPPCPFHYLEDCPPREDNYSAQEEKYRPHLDVICIRHRRHAGPGNVQLMPDIIGQDPNLPSPQTGIVASLA</sequence>
<evidence type="ECO:0000313" key="1">
    <source>
        <dbReference type="EMBL" id="GFO27648.1"/>
    </source>
</evidence>
<dbReference type="Proteomes" id="UP000735302">
    <property type="component" value="Unassembled WGS sequence"/>
</dbReference>
<organism evidence="1 2">
    <name type="scientific">Plakobranchus ocellatus</name>
    <dbReference type="NCBI Taxonomy" id="259542"/>
    <lineage>
        <taxon>Eukaryota</taxon>
        <taxon>Metazoa</taxon>
        <taxon>Spiralia</taxon>
        <taxon>Lophotrochozoa</taxon>
        <taxon>Mollusca</taxon>
        <taxon>Gastropoda</taxon>
        <taxon>Heterobranchia</taxon>
        <taxon>Euthyneura</taxon>
        <taxon>Panpulmonata</taxon>
        <taxon>Sacoglossa</taxon>
        <taxon>Placobranchoidea</taxon>
        <taxon>Plakobranchidae</taxon>
        <taxon>Plakobranchus</taxon>
    </lineage>
</organism>
<dbReference type="AlphaFoldDB" id="A0AAV4C802"/>
<accession>A0AAV4C802</accession>
<gene>
    <name evidence="1" type="ORF">PoB_005415300</name>
</gene>
<protein>
    <submittedName>
        <fullName evidence="1">Uncharacterized protein</fullName>
    </submittedName>
</protein>
<proteinExistence type="predicted"/>
<dbReference type="EMBL" id="BLXT01005934">
    <property type="protein sequence ID" value="GFO27648.1"/>
    <property type="molecule type" value="Genomic_DNA"/>
</dbReference>